<evidence type="ECO:0000259" key="1">
    <source>
        <dbReference type="Pfam" id="PF12706"/>
    </source>
</evidence>
<comment type="caution">
    <text evidence="2">The sequence shown here is derived from an EMBL/GenBank/DDBJ whole genome shotgun (WGS) entry which is preliminary data.</text>
</comment>
<dbReference type="Proteomes" id="UP001165652">
    <property type="component" value="Unassembled WGS sequence"/>
</dbReference>
<reference evidence="2" key="2">
    <citation type="submission" date="2023-02" db="EMBL/GenBank/DDBJ databases">
        <authorList>
            <person name="Rayyan A."/>
            <person name="Meyer T."/>
            <person name="Kyndt J.A."/>
        </authorList>
    </citation>
    <scope>NUCLEOTIDE SEQUENCE</scope>
    <source>
        <strain evidence="2">DSM 9987</strain>
    </source>
</reference>
<dbReference type="InterPro" id="IPR001279">
    <property type="entry name" value="Metallo-B-lactamas"/>
</dbReference>
<dbReference type="Pfam" id="PF12706">
    <property type="entry name" value="Lactamase_B_2"/>
    <property type="match status" value="1"/>
</dbReference>
<dbReference type="Gene3D" id="3.60.15.10">
    <property type="entry name" value="Ribonuclease Z/Hydroxyacylglutathione hydrolase-like"/>
    <property type="match status" value="1"/>
</dbReference>
<dbReference type="SUPFAM" id="SSF56281">
    <property type="entry name" value="Metallo-hydrolase/oxidoreductase"/>
    <property type="match status" value="1"/>
</dbReference>
<feature type="domain" description="Metallo-beta-lactamase" evidence="1">
    <location>
        <begin position="97"/>
        <end position="298"/>
    </location>
</feature>
<keyword evidence="3" id="KW-1185">Reference proteome</keyword>
<protein>
    <submittedName>
        <fullName evidence="2">MBL fold metallo-hydrolase</fullName>
    </submittedName>
</protein>
<dbReference type="EMBL" id="JAQQLI010000060">
    <property type="protein sequence ID" value="MDC7789105.1"/>
    <property type="molecule type" value="Genomic_DNA"/>
</dbReference>
<dbReference type="RefSeq" id="WP_272779937.1">
    <property type="nucleotide sequence ID" value="NZ_JAQQLI010000060.1"/>
</dbReference>
<organism evidence="2 3">
    <name type="scientific">Rhodoplanes tepidamans</name>
    <name type="common">Rhodoplanes cryptolactis</name>
    <dbReference type="NCBI Taxonomy" id="200616"/>
    <lineage>
        <taxon>Bacteria</taxon>
        <taxon>Pseudomonadati</taxon>
        <taxon>Pseudomonadota</taxon>
        <taxon>Alphaproteobacteria</taxon>
        <taxon>Hyphomicrobiales</taxon>
        <taxon>Nitrobacteraceae</taxon>
        <taxon>Rhodoplanes</taxon>
    </lineage>
</organism>
<name>A0ABT5JHB3_RHOTP</name>
<gene>
    <name evidence="2" type="ORF">PQJ73_25775</name>
</gene>
<evidence type="ECO:0000313" key="3">
    <source>
        <dbReference type="Proteomes" id="UP001165652"/>
    </source>
</evidence>
<evidence type="ECO:0000313" key="2">
    <source>
        <dbReference type="EMBL" id="MDC7789105.1"/>
    </source>
</evidence>
<sequence>MAAAAAGLFGARARAARYYEGPVSDHFDGTVFRDPHGASPKSFADLARWWSARGNGADWPDWAPSPHRDRPPARVTGTRLRISFVGHASFLVQTGGHNILVDPVWSERASPFGFVGPRRVNDPGIPFADLPKIDTVLVSHGHYDHLDADTLSRLVAAHGPRVITPLGNDTVMADHDPAIAAEAFDWHDRVELSPEVAVTLVPLRHWSARGLLDRNKALWAGFVLETPAGRIYHVSDSGYGDGFRFREAAERYGPFRLAILPIGAYEPRWFMRDQHMNPEEAVQAFRDCGAALALAHHHGTFKLTDEAIDAPVTDLRAACAAARIPDERFKVLKPGEVWEL</sequence>
<dbReference type="PANTHER" id="PTHR15032:SF4">
    <property type="entry name" value="N-ACYL-PHOSPHATIDYLETHANOLAMINE-HYDROLYZING PHOSPHOLIPASE D"/>
    <property type="match status" value="1"/>
</dbReference>
<dbReference type="PANTHER" id="PTHR15032">
    <property type="entry name" value="N-ACYL-PHOSPHATIDYLETHANOLAMINE-HYDROLYZING PHOSPHOLIPASE D"/>
    <property type="match status" value="1"/>
</dbReference>
<proteinExistence type="predicted"/>
<accession>A0ABT5JHB3</accession>
<dbReference type="InterPro" id="IPR036866">
    <property type="entry name" value="RibonucZ/Hydroxyglut_hydro"/>
</dbReference>
<reference evidence="2" key="1">
    <citation type="journal article" date="2023" name="Microbiol Resour">
        <title>Genome Sequences of Rhodoplanes serenus and Two Thermotolerant Strains, Rhodoplanes tepidamans and 'Rhodoplanes cryptolactis,' Further Refine the Genus.</title>
        <authorList>
            <person name="Rayyan A.A."/>
            <person name="Kyndt J.A."/>
        </authorList>
    </citation>
    <scope>NUCLEOTIDE SEQUENCE</scope>
    <source>
        <strain evidence="2">DSM 9987</strain>
    </source>
</reference>